<feature type="domain" description="Aspartate/glutamate/uridylate kinase" evidence="12">
    <location>
        <begin position="7"/>
        <end position="216"/>
    </location>
</feature>
<comment type="pathway">
    <text evidence="2 11">Pyrimidine metabolism; CTP biosynthesis via de novo pathway; UDP from UMP (UMPK route): step 1/1.</text>
</comment>
<dbReference type="InterPro" id="IPR036393">
    <property type="entry name" value="AceGlu_kinase-like_sf"/>
</dbReference>
<evidence type="ECO:0000256" key="6">
    <source>
        <dbReference type="ARBA" id="ARBA00022741"/>
    </source>
</evidence>
<keyword evidence="8 11" id="KW-0067">ATP-binding</keyword>
<evidence type="ECO:0000256" key="5">
    <source>
        <dbReference type="ARBA" id="ARBA00022679"/>
    </source>
</evidence>
<comment type="activity regulation">
    <text evidence="11">Inhibited by UTP.</text>
</comment>
<dbReference type="PANTHER" id="PTHR42833:SF4">
    <property type="entry name" value="URIDYLATE KINASE PUMPKIN, CHLOROPLASTIC"/>
    <property type="match status" value="1"/>
</dbReference>
<keyword evidence="9 11" id="KW-0665">Pyrimidine biosynthesis</keyword>
<comment type="function">
    <text evidence="11">Catalyzes the reversible phosphorylation of UMP to UDP.</text>
</comment>
<dbReference type="InterPro" id="IPR011817">
    <property type="entry name" value="Uridylate_kinase"/>
</dbReference>
<keyword evidence="6 11" id="KW-0547">Nucleotide-binding</keyword>
<dbReference type="GO" id="GO:0006225">
    <property type="term" value="P:UDP biosynthetic process"/>
    <property type="evidence" value="ECO:0007669"/>
    <property type="project" value="TreeGrafter"/>
</dbReference>
<gene>
    <name evidence="11" type="primary">pyrH</name>
    <name evidence="13" type="ORF">C0190_07340</name>
</gene>
<accession>A0A2N7PLN5</accession>
<reference evidence="13 14" key="1">
    <citation type="submission" date="2018-01" db="EMBL/GenBank/DDBJ databases">
        <title>Metagenomic assembled genomes from two thermal pools in the Uzon Caldera, Kamchatka, Russia.</title>
        <authorList>
            <person name="Wilkins L."/>
            <person name="Ettinger C."/>
        </authorList>
    </citation>
    <scope>NUCLEOTIDE SEQUENCE [LARGE SCALE GENOMIC DNA]</scope>
    <source>
        <strain evidence="13">ZAV-08</strain>
    </source>
</reference>
<dbReference type="Pfam" id="PF00696">
    <property type="entry name" value="AA_kinase"/>
    <property type="match status" value="1"/>
</dbReference>
<dbReference type="PANTHER" id="PTHR42833">
    <property type="entry name" value="URIDYLATE KINASE"/>
    <property type="match status" value="1"/>
</dbReference>
<dbReference type="UniPathway" id="UPA00159">
    <property type="reaction ID" value="UER00275"/>
</dbReference>
<proteinExistence type="inferred from homology"/>
<evidence type="ECO:0000313" key="13">
    <source>
        <dbReference type="EMBL" id="PMP64959.1"/>
    </source>
</evidence>
<feature type="binding site" evidence="11">
    <location>
        <begin position="12"/>
        <end position="15"/>
    </location>
    <ligand>
        <name>ATP</name>
        <dbReference type="ChEBI" id="CHEBI:30616"/>
    </ligand>
</feature>
<feature type="binding site" evidence="11">
    <location>
        <position position="54"/>
    </location>
    <ligand>
        <name>UMP</name>
        <dbReference type="ChEBI" id="CHEBI:57865"/>
    </ligand>
</feature>
<feature type="binding site" evidence="11">
    <location>
        <position position="171"/>
    </location>
    <ligand>
        <name>ATP</name>
        <dbReference type="ChEBI" id="CHEBI:30616"/>
    </ligand>
</feature>
<evidence type="ECO:0000256" key="10">
    <source>
        <dbReference type="ARBA" id="ARBA00047767"/>
    </source>
</evidence>
<sequence length="238" mass="26339">MKKPKYKRILLKISGEALLGNKPFGIDYQIVREIVEELKEIYDLGIELSIVIGGGNIFRGILGQEKGMDRVRADCIGMLATLINAIILQDALISQNIPCRIMSAFEVVKAGETYIRERALKHLGKGRILILACGTGNPFFTTDTAAVLRALELDAEILFKATKVDGVYDKDPAKDPTAKKYDTLTFDEALEKKLRVMDATAFSLARDYKLPILVFNLLKKGNIKKAVLGKKVGTLIKP</sequence>
<comment type="subcellular location">
    <subcellularLocation>
        <location evidence="1 11">Cytoplasm</location>
    </subcellularLocation>
</comment>
<evidence type="ECO:0000256" key="4">
    <source>
        <dbReference type="ARBA" id="ARBA00022490"/>
    </source>
</evidence>
<evidence type="ECO:0000256" key="1">
    <source>
        <dbReference type="ARBA" id="ARBA00004496"/>
    </source>
</evidence>
<dbReference type="GO" id="GO:0044210">
    <property type="term" value="P:'de novo' CTP biosynthetic process"/>
    <property type="evidence" value="ECO:0007669"/>
    <property type="project" value="UniProtKB-UniRule"/>
</dbReference>
<comment type="catalytic activity">
    <reaction evidence="10 11">
        <text>UMP + ATP = UDP + ADP</text>
        <dbReference type="Rhea" id="RHEA:24400"/>
        <dbReference type="ChEBI" id="CHEBI:30616"/>
        <dbReference type="ChEBI" id="CHEBI:57865"/>
        <dbReference type="ChEBI" id="CHEBI:58223"/>
        <dbReference type="ChEBI" id="CHEBI:456216"/>
        <dbReference type="EC" id="2.7.4.22"/>
    </reaction>
</comment>
<evidence type="ECO:0000256" key="8">
    <source>
        <dbReference type="ARBA" id="ARBA00022840"/>
    </source>
</evidence>
<feature type="binding site" evidence="11">
    <location>
        <position position="59"/>
    </location>
    <ligand>
        <name>ATP</name>
        <dbReference type="ChEBI" id="CHEBI:30616"/>
    </ligand>
</feature>
<feature type="binding site" evidence="11">
    <location>
        <begin position="135"/>
        <end position="142"/>
    </location>
    <ligand>
        <name>UMP</name>
        <dbReference type="ChEBI" id="CHEBI:57865"/>
    </ligand>
</feature>
<keyword evidence="5 11" id="KW-0808">Transferase</keyword>
<comment type="caution">
    <text evidence="11">Lacks conserved residue(s) required for the propagation of feature annotation.</text>
</comment>
<dbReference type="EC" id="2.7.4.22" evidence="11"/>
<comment type="subunit">
    <text evidence="11">Homohexamer.</text>
</comment>
<keyword evidence="7 11" id="KW-0418">Kinase</keyword>
<evidence type="ECO:0000259" key="12">
    <source>
        <dbReference type="Pfam" id="PF00696"/>
    </source>
</evidence>
<feature type="binding site" evidence="11">
    <location>
        <position position="162"/>
    </location>
    <ligand>
        <name>ATP</name>
        <dbReference type="ChEBI" id="CHEBI:30616"/>
    </ligand>
</feature>
<dbReference type="GO" id="GO:0033862">
    <property type="term" value="F:UMP kinase activity"/>
    <property type="evidence" value="ECO:0007669"/>
    <property type="project" value="UniProtKB-EC"/>
</dbReference>
<dbReference type="HAMAP" id="MF_01220_B">
    <property type="entry name" value="PyrH_B"/>
    <property type="match status" value="1"/>
</dbReference>
<comment type="similarity">
    <text evidence="3 11">Belongs to the UMP kinase family.</text>
</comment>
<organism evidence="13 14">
    <name type="scientific">Thermodesulfobacterium geofontis</name>
    <dbReference type="NCBI Taxonomy" id="1295609"/>
    <lineage>
        <taxon>Bacteria</taxon>
        <taxon>Pseudomonadati</taxon>
        <taxon>Thermodesulfobacteriota</taxon>
        <taxon>Thermodesulfobacteria</taxon>
        <taxon>Thermodesulfobacteriales</taxon>
        <taxon>Thermodesulfobacteriaceae</taxon>
        <taxon>Thermodesulfobacterium</taxon>
    </lineage>
</organism>
<dbReference type="InterPro" id="IPR001048">
    <property type="entry name" value="Asp/Glu/Uridylate_kinase"/>
</dbReference>
<protein>
    <recommendedName>
        <fullName evidence="11">Uridylate kinase</fullName>
        <shortName evidence="11">UK</shortName>
        <ecNumber evidence="11">2.7.4.22</ecNumber>
    </recommendedName>
    <alternativeName>
        <fullName evidence="11">Uridine monophosphate kinase</fullName>
        <shortName evidence="11">UMP kinase</shortName>
        <shortName evidence="11">UMPK</shortName>
    </alternativeName>
</protein>
<dbReference type="Proteomes" id="UP000235460">
    <property type="component" value="Unassembled WGS sequence"/>
</dbReference>
<feature type="binding site" evidence="11">
    <location>
        <position position="74"/>
    </location>
    <ligand>
        <name>UMP</name>
        <dbReference type="ChEBI" id="CHEBI:57865"/>
    </ligand>
</feature>
<name>A0A2N7PLN5_9BACT</name>
<evidence type="ECO:0000256" key="9">
    <source>
        <dbReference type="ARBA" id="ARBA00022975"/>
    </source>
</evidence>
<evidence type="ECO:0000256" key="2">
    <source>
        <dbReference type="ARBA" id="ARBA00004791"/>
    </source>
</evidence>
<dbReference type="PIRSF" id="PIRSF005650">
    <property type="entry name" value="Uridylate_kin"/>
    <property type="match status" value="1"/>
</dbReference>
<dbReference type="Gene3D" id="3.40.1160.10">
    <property type="entry name" value="Acetylglutamate kinase-like"/>
    <property type="match status" value="1"/>
</dbReference>
<feature type="binding site" evidence="11">
    <location>
        <position position="55"/>
    </location>
    <ligand>
        <name>ATP</name>
        <dbReference type="ChEBI" id="CHEBI:30616"/>
    </ligand>
</feature>
<dbReference type="GO" id="GO:0005737">
    <property type="term" value="C:cytoplasm"/>
    <property type="evidence" value="ECO:0007669"/>
    <property type="project" value="UniProtKB-SubCell"/>
</dbReference>
<keyword evidence="4 11" id="KW-0963">Cytoplasm</keyword>
<dbReference type="SUPFAM" id="SSF53633">
    <property type="entry name" value="Carbamate kinase-like"/>
    <property type="match status" value="1"/>
</dbReference>
<comment type="caution">
    <text evidence="13">The sequence shown here is derived from an EMBL/GenBank/DDBJ whole genome shotgun (WGS) entry which is preliminary data.</text>
</comment>
<dbReference type="InterPro" id="IPR015963">
    <property type="entry name" value="Uridylate_kinase_bac"/>
</dbReference>
<dbReference type="FunFam" id="3.40.1160.10:FF:000001">
    <property type="entry name" value="Uridylate kinase"/>
    <property type="match status" value="1"/>
</dbReference>
<evidence type="ECO:0000313" key="14">
    <source>
        <dbReference type="Proteomes" id="UP000235460"/>
    </source>
</evidence>
<evidence type="ECO:0000256" key="3">
    <source>
        <dbReference type="ARBA" id="ARBA00007614"/>
    </source>
</evidence>
<evidence type="ECO:0000256" key="7">
    <source>
        <dbReference type="ARBA" id="ARBA00022777"/>
    </source>
</evidence>
<dbReference type="NCBIfam" id="TIGR02075">
    <property type="entry name" value="pyrH_bact"/>
    <property type="match status" value="1"/>
</dbReference>
<feature type="binding site" evidence="11">
    <location>
        <position position="168"/>
    </location>
    <ligand>
        <name>ATP</name>
        <dbReference type="ChEBI" id="CHEBI:30616"/>
    </ligand>
</feature>
<dbReference type="AlphaFoldDB" id="A0A2N7PLN5"/>
<dbReference type="CDD" id="cd04254">
    <property type="entry name" value="AAK_UMPK-PyrH-Ec"/>
    <property type="match status" value="1"/>
</dbReference>
<dbReference type="GO" id="GO:0005524">
    <property type="term" value="F:ATP binding"/>
    <property type="evidence" value="ECO:0007669"/>
    <property type="project" value="UniProtKB-KW"/>
</dbReference>
<dbReference type="EMBL" id="PNIK01000106">
    <property type="protein sequence ID" value="PMP64959.1"/>
    <property type="molecule type" value="Genomic_DNA"/>
</dbReference>
<evidence type="ECO:0000256" key="11">
    <source>
        <dbReference type="HAMAP-Rule" id="MF_01220"/>
    </source>
</evidence>